<reference evidence="1" key="1">
    <citation type="submission" date="2016-10" db="EMBL/GenBank/DDBJ databases">
        <title>Sequence of Gallionella enrichment culture.</title>
        <authorList>
            <person name="Poehlein A."/>
            <person name="Muehling M."/>
            <person name="Daniel R."/>
        </authorList>
    </citation>
    <scope>NUCLEOTIDE SEQUENCE</scope>
</reference>
<dbReference type="EMBL" id="MLJW01003661">
    <property type="protein sequence ID" value="OIQ71586.1"/>
    <property type="molecule type" value="Genomic_DNA"/>
</dbReference>
<name>A0A1J5PK94_9ZZZZ</name>
<organism evidence="1">
    <name type="scientific">mine drainage metagenome</name>
    <dbReference type="NCBI Taxonomy" id="410659"/>
    <lineage>
        <taxon>unclassified sequences</taxon>
        <taxon>metagenomes</taxon>
        <taxon>ecological metagenomes</taxon>
    </lineage>
</organism>
<sequence>MRAAVTLRNIVGKTQHLLVVATVPLHRYFNANIGILVALAVAQGVKNIRVENGFSLVDKVDKTAHAVSTRKIIFLAAALVFKTDAYPVVQETQLAQAFGQHVVMKIVVLLKNVGVGQKVHFGAPALGGTGYFHRRDLKPVDHFSQAVLHKAPAEFKHMHFFIATHRQPQHF</sequence>
<dbReference type="AlphaFoldDB" id="A0A1J5PK94"/>
<gene>
    <name evidence="1" type="ORF">GALL_467970</name>
</gene>
<comment type="caution">
    <text evidence="1">The sequence shown here is derived from an EMBL/GenBank/DDBJ whole genome shotgun (WGS) entry which is preliminary data.</text>
</comment>
<protein>
    <submittedName>
        <fullName evidence="1">Uncharacterized protein</fullName>
    </submittedName>
</protein>
<proteinExistence type="predicted"/>
<evidence type="ECO:0000313" key="1">
    <source>
        <dbReference type="EMBL" id="OIQ71586.1"/>
    </source>
</evidence>
<accession>A0A1J5PK94</accession>